<keyword evidence="3" id="KW-1003">Cell membrane</keyword>
<comment type="subcellular location">
    <subcellularLocation>
        <location evidence="1 7">Cell membrane</location>
        <topology evidence="1 7">Multi-pass membrane protein</topology>
    </subcellularLocation>
</comment>
<feature type="transmembrane region" description="Helical" evidence="8">
    <location>
        <begin position="30"/>
        <end position="49"/>
    </location>
</feature>
<evidence type="ECO:0000256" key="3">
    <source>
        <dbReference type="ARBA" id="ARBA00022475"/>
    </source>
</evidence>
<proteinExistence type="inferred from homology"/>
<keyword evidence="6 8" id="KW-0472">Membrane</keyword>
<dbReference type="EMBL" id="RZTZ01000024">
    <property type="protein sequence ID" value="RVT56646.1"/>
    <property type="molecule type" value="Genomic_DNA"/>
</dbReference>
<evidence type="ECO:0000256" key="5">
    <source>
        <dbReference type="ARBA" id="ARBA00022989"/>
    </source>
</evidence>
<reference evidence="9 10" key="1">
    <citation type="submission" date="2019-01" db="EMBL/GenBank/DDBJ databases">
        <title>Bacillus sp. M5HDSG1-1, whole genome shotgun sequence.</title>
        <authorList>
            <person name="Tuo L."/>
        </authorList>
    </citation>
    <scope>NUCLEOTIDE SEQUENCE [LARGE SCALE GENOMIC DNA]</scope>
    <source>
        <strain evidence="9 10">M5HDSG1-1</strain>
    </source>
</reference>
<evidence type="ECO:0000256" key="2">
    <source>
        <dbReference type="ARBA" id="ARBA00022448"/>
    </source>
</evidence>
<organism evidence="9 10">
    <name type="scientific">Niallia taxi</name>
    <dbReference type="NCBI Taxonomy" id="2499688"/>
    <lineage>
        <taxon>Bacteria</taxon>
        <taxon>Bacillati</taxon>
        <taxon>Bacillota</taxon>
        <taxon>Bacilli</taxon>
        <taxon>Bacillales</taxon>
        <taxon>Bacillaceae</taxon>
        <taxon>Niallia</taxon>
    </lineage>
</organism>
<sequence>MAWLALVGAGLFEVFGVVNMKRAAMKKWDAIILLIIGFACSFSLLSYAMNTIPMGTAYGVWTGIGTVGSAFLGMFIYGEPKDAKRLFFIGLILAAAIGLKLIG</sequence>
<accession>A0A437K3E3</accession>
<comment type="caution">
    <text evidence="9">The sequence shown here is derived from an EMBL/GenBank/DDBJ whole genome shotgun (WGS) entry which is preliminary data.</text>
</comment>
<evidence type="ECO:0000256" key="1">
    <source>
        <dbReference type="ARBA" id="ARBA00004651"/>
    </source>
</evidence>
<evidence type="ECO:0000313" key="9">
    <source>
        <dbReference type="EMBL" id="RVT56646.1"/>
    </source>
</evidence>
<dbReference type="InterPro" id="IPR037185">
    <property type="entry name" value="EmrE-like"/>
</dbReference>
<keyword evidence="5 8" id="KW-1133">Transmembrane helix</keyword>
<keyword evidence="4 7" id="KW-0812">Transmembrane</keyword>
<dbReference type="SUPFAM" id="SSF103481">
    <property type="entry name" value="Multidrug resistance efflux transporter EmrE"/>
    <property type="match status" value="1"/>
</dbReference>
<gene>
    <name evidence="9" type="ORF">EM808_27085</name>
</gene>
<dbReference type="InterPro" id="IPR000390">
    <property type="entry name" value="Small_drug/metabolite_transptr"/>
</dbReference>
<dbReference type="PANTHER" id="PTHR30561:SF0">
    <property type="entry name" value="GUANIDINIUM EXPORTER"/>
    <property type="match status" value="1"/>
</dbReference>
<keyword evidence="2" id="KW-0813">Transport</keyword>
<dbReference type="Pfam" id="PF00893">
    <property type="entry name" value="Multi_Drug_Res"/>
    <property type="match status" value="1"/>
</dbReference>
<evidence type="ECO:0000256" key="4">
    <source>
        <dbReference type="ARBA" id="ARBA00022692"/>
    </source>
</evidence>
<protein>
    <submittedName>
        <fullName evidence="9">Multidrug efflux SMR transporter</fullName>
    </submittedName>
</protein>
<evidence type="ECO:0000256" key="8">
    <source>
        <dbReference type="SAM" id="Phobius"/>
    </source>
</evidence>
<comment type="similarity">
    <text evidence="7">Belongs to the drug/metabolite transporter (DMT) superfamily. Small multidrug resistance (SMR) (TC 2.A.7.1) family.</text>
</comment>
<dbReference type="Gene3D" id="1.10.3730.20">
    <property type="match status" value="1"/>
</dbReference>
<dbReference type="PANTHER" id="PTHR30561">
    <property type="entry name" value="SMR FAMILY PROTON-DEPENDENT DRUG EFFLUX TRANSPORTER SUGE"/>
    <property type="match status" value="1"/>
</dbReference>
<evidence type="ECO:0000313" key="10">
    <source>
        <dbReference type="Proteomes" id="UP000288024"/>
    </source>
</evidence>
<feature type="transmembrane region" description="Helical" evidence="8">
    <location>
        <begin position="56"/>
        <end position="77"/>
    </location>
</feature>
<dbReference type="GO" id="GO:0005886">
    <property type="term" value="C:plasma membrane"/>
    <property type="evidence" value="ECO:0007669"/>
    <property type="project" value="UniProtKB-SubCell"/>
</dbReference>
<dbReference type="GO" id="GO:0022857">
    <property type="term" value="F:transmembrane transporter activity"/>
    <property type="evidence" value="ECO:0007669"/>
    <property type="project" value="InterPro"/>
</dbReference>
<dbReference type="Proteomes" id="UP000288024">
    <property type="component" value="Unassembled WGS sequence"/>
</dbReference>
<keyword evidence="10" id="KW-1185">Reference proteome</keyword>
<evidence type="ECO:0000256" key="7">
    <source>
        <dbReference type="RuleBase" id="RU003942"/>
    </source>
</evidence>
<evidence type="ECO:0000256" key="6">
    <source>
        <dbReference type="ARBA" id="ARBA00023136"/>
    </source>
</evidence>
<name>A0A437K3E3_9BACI</name>
<dbReference type="AlphaFoldDB" id="A0A437K3E3"/>
<dbReference type="InterPro" id="IPR045324">
    <property type="entry name" value="Small_multidrug_res"/>
</dbReference>
<dbReference type="FunFam" id="1.10.3730.20:FF:000001">
    <property type="entry name" value="Quaternary ammonium compound resistance transporter SugE"/>
    <property type="match status" value="1"/>
</dbReference>
<feature type="transmembrane region" description="Helical" evidence="8">
    <location>
        <begin position="83"/>
        <end position="102"/>
    </location>
</feature>
<dbReference type="RefSeq" id="WP_127742748.1">
    <property type="nucleotide sequence ID" value="NZ_CAJCKN010000039.1"/>
</dbReference>